<accession>A0A151REG2</accession>
<keyword evidence="3" id="KW-1185">Reference proteome</keyword>
<dbReference type="EMBL" id="KQ483805">
    <property type="protein sequence ID" value="KYP40921.1"/>
    <property type="molecule type" value="Genomic_DNA"/>
</dbReference>
<dbReference type="Pfam" id="PF14244">
    <property type="entry name" value="Retrotran_gag_3"/>
    <property type="match status" value="1"/>
</dbReference>
<protein>
    <recommendedName>
        <fullName evidence="1">Retrotransposon Copia-like N-terminal domain-containing protein</fullName>
    </recommendedName>
</protein>
<evidence type="ECO:0000259" key="1">
    <source>
        <dbReference type="Pfam" id="PF14244"/>
    </source>
</evidence>
<dbReference type="InterPro" id="IPR029472">
    <property type="entry name" value="Copia-like_N"/>
</dbReference>
<evidence type="ECO:0000313" key="2">
    <source>
        <dbReference type="EMBL" id="KYP40921.1"/>
    </source>
</evidence>
<proteinExistence type="predicted"/>
<reference evidence="2" key="1">
    <citation type="journal article" date="2012" name="Nat. Biotechnol.">
        <title>Draft genome sequence of pigeonpea (Cajanus cajan), an orphan legume crop of resource-poor farmers.</title>
        <authorList>
            <person name="Varshney R.K."/>
            <person name="Chen W."/>
            <person name="Li Y."/>
            <person name="Bharti A.K."/>
            <person name="Saxena R.K."/>
            <person name="Schlueter J.A."/>
            <person name="Donoghue M.T."/>
            <person name="Azam S."/>
            <person name="Fan G."/>
            <person name="Whaley A.M."/>
            <person name="Farmer A.D."/>
            <person name="Sheridan J."/>
            <person name="Iwata A."/>
            <person name="Tuteja R."/>
            <person name="Penmetsa R.V."/>
            <person name="Wu W."/>
            <person name="Upadhyaya H.D."/>
            <person name="Yang S.P."/>
            <person name="Shah T."/>
            <person name="Saxena K.B."/>
            <person name="Michael T."/>
            <person name="McCombie W.R."/>
            <person name="Yang B."/>
            <person name="Zhang G."/>
            <person name="Yang H."/>
            <person name="Wang J."/>
            <person name="Spillane C."/>
            <person name="Cook D.R."/>
            <person name="May G.D."/>
            <person name="Xu X."/>
            <person name="Jackson S.A."/>
        </authorList>
    </citation>
    <scope>NUCLEOTIDE SEQUENCE [LARGE SCALE GENOMIC DNA]</scope>
</reference>
<gene>
    <name evidence="2" type="ORF">KK1_037714</name>
</gene>
<dbReference type="AlphaFoldDB" id="A0A151REG2"/>
<evidence type="ECO:0000313" key="3">
    <source>
        <dbReference type="Proteomes" id="UP000075243"/>
    </source>
</evidence>
<sequence>MTLVSIVLSGENYHPWSTTMTLTLKRKNKFQFVDGTLPKSCRNLKNSDLPHIWFRPPI</sequence>
<organism evidence="2 3">
    <name type="scientific">Cajanus cajan</name>
    <name type="common">Pigeon pea</name>
    <name type="synonym">Cajanus indicus</name>
    <dbReference type="NCBI Taxonomy" id="3821"/>
    <lineage>
        <taxon>Eukaryota</taxon>
        <taxon>Viridiplantae</taxon>
        <taxon>Streptophyta</taxon>
        <taxon>Embryophyta</taxon>
        <taxon>Tracheophyta</taxon>
        <taxon>Spermatophyta</taxon>
        <taxon>Magnoliopsida</taxon>
        <taxon>eudicotyledons</taxon>
        <taxon>Gunneridae</taxon>
        <taxon>Pentapetalae</taxon>
        <taxon>rosids</taxon>
        <taxon>fabids</taxon>
        <taxon>Fabales</taxon>
        <taxon>Fabaceae</taxon>
        <taxon>Papilionoideae</taxon>
        <taxon>50 kb inversion clade</taxon>
        <taxon>NPAAA clade</taxon>
        <taxon>indigoferoid/millettioid clade</taxon>
        <taxon>Phaseoleae</taxon>
        <taxon>Cajanus</taxon>
    </lineage>
</organism>
<name>A0A151REG2_CAJCA</name>
<dbReference type="Gramene" id="C.cajan_39117.t">
    <property type="protein sequence ID" value="C.cajan_39117.t.cds1"/>
    <property type="gene ID" value="C.cajan_39117"/>
</dbReference>
<feature type="domain" description="Retrotransposon Copia-like N-terminal" evidence="1">
    <location>
        <begin position="1"/>
        <end position="39"/>
    </location>
</feature>
<dbReference type="Proteomes" id="UP000075243">
    <property type="component" value="Unassembled WGS sequence"/>
</dbReference>